<dbReference type="InterPro" id="IPR011256">
    <property type="entry name" value="Reg_factor_effector_dom_sf"/>
</dbReference>
<evidence type="ECO:0000256" key="1">
    <source>
        <dbReference type="ARBA" id="ARBA00009817"/>
    </source>
</evidence>
<keyword evidence="2" id="KW-0732">Signal</keyword>
<evidence type="ECO:0000313" key="4">
    <source>
        <dbReference type="Proteomes" id="UP001347796"/>
    </source>
</evidence>
<dbReference type="PANTHER" id="PTHR11220:SF72">
    <property type="entry name" value="HEME-BINDING PROTEIN 2-LIKE ISOFORM X2"/>
    <property type="match status" value="1"/>
</dbReference>
<keyword evidence="4" id="KW-1185">Reference proteome</keyword>
<comment type="similarity">
    <text evidence="1">Belongs to the HEBP family.</text>
</comment>
<dbReference type="EMBL" id="JAZGQO010000008">
    <property type="protein sequence ID" value="KAK6178994.1"/>
    <property type="molecule type" value="Genomic_DNA"/>
</dbReference>
<evidence type="ECO:0008006" key="5">
    <source>
        <dbReference type="Google" id="ProtNLM"/>
    </source>
</evidence>
<proteinExistence type="inferred from homology"/>
<sequence>MMYLLVAVLCVSGGYVSAQAPAFCKNAECPQFNTISSNQNYAIRQYGPLTWATTSFVGQWKSNILGQLFGRLFNYIQGNNTLGQVMPMTVPVLTRIESAGQAGTKYTMHFMIPASNSRNIPGPVDPNVSLMTTPPATYYIRSFGGYANGQKSMSELQTLVNSINNPQTYDDNFFMTATYDSPSVKTNRHNEVWLQKIA</sequence>
<evidence type="ECO:0000256" key="2">
    <source>
        <dbReference type="SAM" id="SignalP"/>
    </source>
</evidence>
<dbReference type="InterPro" id="IPR006917">
    <property type="entry name" value="SOUL_heme-bd"/>
</dbReference>
<dbReference type="Proteomes" id="UP001347796">
    <property type="component" value="Unassembled WGS sequence"/>
</dbReference>
<name>A0AAN8PLN8_PATCE</name>
<organism evidence="3 4">
    <name type="scientific">Patella caerulea</name>
    <name type="common">Rayed Mediterranean limpet</name>
    <dbReference type="NCBI Taxonomy" id="87958"/>
    <lineage>
        <taxon>Eukaryota</taxon>
        <taxon>Metazoa</taxon>
        <taxon>Spiralia</taxon>
        <taxon>Lophotrochozoa</taxon>
        <taxon>Mollusca</taxon>
        <taxon>Gastropoda</taxon>
        <taxon>Patellogastropoda</taxon>
        <taxon>Patelloidea</taxon>
        <taxon>Patellidae</taxon>
        <taxon>Patella</taxon>
    </lineage>
</organism>
<feature type="chain" id="PRO_5043049156" description="Heme-binding protein 2" evidence="2">
    <location>
        <begin position="19"/>
        <end position="198"/>
    </location>
</feature>
<evidence type="ECO:0000313" key="3">
    <source>
        <dbReference type="EMBL" id="KAK6178994.1"/>
    </source>
</evidence>
<dbReference type="Pfam" id="PF04832">
    <property type="entry name" value="SOUL"/>
    <property type="match status" value="1"/>
</dbReference>
<protein>
    <recommendedName>
        <fullName evidence="5">Heme-binding protein 2</fullName>
    </recommendedName>
</protein>
<dbReference type="SUPFAM" id="SSF55136">
    <property type="entry name" value="Probable bacterial effector-binding domain"/>
    <property type="match status" value="1"/>
</dbReference>
<dbReference type="AlphaFoldDB" id="A0AAN8PLN8"/>
<dbReference type="FunFam" id="3.20.80.10:FF:000002">
    <property type="entry name" value="Heme-binding protein 2"/>
    <property type="match status" value="1"/>
</dbReference>
<reference evidence="3 4" key="1">
    <citation type="submission" date="2024-01" db="EMBL/GenBank/DDBJ databases">
        <title>The genome of the rayed Mediterranean limpet Patella caerulea (Linnaeus, 1758).</title>
        <authorList>
            <person name="Anh-Thu Weber A."/>
            <person name="Halstead-Nussloch G."/>
        </authorList>
    </citation>
    <scope>NUCLEOTIDE SEQUENCE [LARGE SCALE GENOMIC DNA]</scope>
    <source>
        <strain evidence="3">AATW-2023a</strain>
        <tissue evidence="3">Whole specimen</tissue>
    </source>
</reference>
<dbReference type="Gene3D" id="3.20.80.10">
    <property type="entry name" value="Regulatory factor, effector binding domain"/>
    <property type="match status" value="1"/>
</dbReference>
<comment type="caution">
    <text evidence="3">The sequence shown here is derived from an EMBL/GenBank/DDBJ whole genome shotgun (WGS) entry which is preliminary data.</text>
</comment>
<feature type="signal peptide" evidence="2">
    <location>
        <begin position="1"/>
        <end position="18"/>
    </location>
</feature>
<dbReference type="GO" id="GO:0020037">
    <property type="term" value="F:heme binding"/>
    <property type="evidence" value="ECO:0007669"/>
    <property type="project" value="TreeGrafter"/>
</dbReference>
<dbReference type="PANTHER" id="PTHR11220">
    <property type="entry name" value="HEME-BINDING PROTEIN-RELATED"/>
    <property type="match status" value="1"/>
</dbReference>
<gene>
    <name evidence="3" type="ORF">SNE40_011455</name>
</gene>
<accession>A0AAN8PLN8</accession>